<evidence type="ECO:0000256" key="1">
    <source>
        <dbReference type="SAM" id="Phobius"/>
    </source>
</evidence>
<keyword evidence="1" id="KW-0472">Membrane</keyword>
<dbReference type="RefSeq" id="WP_110448360.1">
    <property type="nucleotide sequence ID" value="NZ_CP132381.1"/>
</dbReference>
<evidence type="ECO:0008006" key="4">
    <source>
        <dbReference type="Google" id="ProtNLM"/>
    </source>
</evidence>
<feature type="transmembrane region" description="Helical" evidence="1">
    <location>
        <begin position="7"/>
        <end position="29"/>
    </location>
</feature>
<keyword evidence="3" id="KW-1185">Reference proteome</keyword>
<reference evidence="2 3" key="1">
    <citation type="submission" date="2018-05" db="EMBL/GenBank/DDBJ databases">
        <title>Reference genomes for bee gut microbiota database.</title>
        <authorList>
            <person name="Ellegaard K.M."/>
        </authorList>
    </citation>
    <scope>NUCLEOTIDE SEQUENCE [LARGE SCALE GENOMIC DNA]</scope>
    <source>
        <strain evidence="2 3">ESL0172</strain>
    </source>
</reference>
<keyword evidence="1" id="KW-0812">Transmembrane</keyword>
<protein>
    <recommendedName>
        <fullName evidence="4">DUF1566 domain-containing protein</fullName>
    </recommendedName>
</protein>
<keyword evidence="1" id="KW-1133">Transmembrane helix</keyword>
<gene>
    <name evidence="2" type="ORF">DKK78_09200</name>
</gene>
<dbReference type="AlphaFoldDB" id="A0A2V4DLW5"/>
<comment type="caution">
    <text evidence="2">The sequence shown here is derived from an EMBL/GenBank/DDBJ whole genome shotgun (WGS) entry which is preliminary data.</text>
</comment>
<dbReference type="EMBL" id="QGLO01000006">
    <property type="protein sequence ID" value="PXY90555.1"/>
    <property type="molecule type" value="Genomic_DNA"/>
</dbReference>
<name>A0A2V4DLW5_9GAMM</name>
<accession>A0A2V4DLW5</accession>
<evidence type="ECO:0000313" key="2">
    <source>
        <dbReference type="EMBL" id="PXY90555.1"/>
    </source>
</evidence>
<sequence length="552" mass="61843">MLIFNKQLCNIIVISLIILFVAITLSLTINVNDVNALSSSSVKSIHGHLPYLTFDNGITKINDTDSLLGITLSDNTIIRPSKDVSSEDNPIILPNTADTFENIQTIVPLANKGNNNYPNVNLNTLIDEPYNYFIDEDGDSGAKVTGNISIKWKNYQSSPIYPYKIEERDITDLVKNNPKMKLNPCNGIYKLIINTTNGYIKTKYGLPNYSEFSDGNHTYYIKPNAEQAFVCYAQPNIVYHSGFEPGFYDGTTWTNYQGYRVFSPSNSGNYSGQSSITKNNFPSTGADGLYFYLTLAGIIPEKVVEINGNIIRSDENSNISLVLNAGKTSYWSASKWRAGSKNTKGKFVGTHWNKGIEPAVKVTLNGPKFDSTNKDFKPVTFKIYADKAKSQLLYEFRLMRWYIVQPEVEYENQMAAINYCQKLGVNYRLPDVNDFTNANETNVGWSNGFPGQGDKYARQLSYQDNARWIGGLFNEWGCLANGASIIGKDKYTNGLCSGYPSTNWDSYYYWTKSTALNSNDYGKGLLVFSGYGRPVLYDASPNYIRRVACVTP</sequence>
<evidence type="ECO:0000313" key="3">
    <source>
        <dbReference type="Proteomes" id="UP000247673"/>
    </source>
</evidence>
<proteinExistence type="predicted"/>
<dbReference type="OrthoDB" id="7068754at2"/>
<dbReference type="Proteomes" id="UP000247673">
    <property type="component" value="Unassembled WGS sequence"/>
</dbReference>
<organism evidence="2 3">
    <name type="scientific">Gilliamella apis</name>
    <dbReference type="NCBI Taxonomy" id="1970738"/>
    <lineage>
        <taxon>Bacteria</taxon>
        <taxon>Pseudomonadati</taxon>
        <taxon>Pseudomonadota</taxon>
        <taxon>Gammaproteobacteria</taxon>
        <taxon>Orbales</taxon>
        <taxon>Orbaceae</taxon>
        <taxon>Gilliamella</taxon>
    </lineage>
</organism>